<gene>
    <name evidence="6" type="ORF">CVIRNUC_000497</name>
</gene>
<dbReference type="EMBL" id="CAUYUE010000001">
    <property type="protein sequence ID" value="CAK0734883.1"/>
    <property type="molecule type" value="Genomic_DNA"/>
</dbReference>
<keyword evidence="2" id="KW-0804">Transcription</keyword>
<dbReference type="Proteomes" id="UP001314263">
    <property type="component" value="Unassembled WGS sequence"/>
</dbReference>
<reference evidence="6 7" key="1">
    <citation type="submission" date="2023-10" db="EMBL/GenBank/DDBJ databases">
        <authorList>
            <person name="Maclean D."/>
            <person name="Macfadyen A."/>
        </authorList>
    </citation>
    <scope>NUCLEOTIDE SEQUENCE [LARGE SCALE GENOMIC DNA]</scope>
</reference>
<dbReference type="CDD" id="cd16910">
    <property type="entry name" value="YEATS_TFIID14_like"/>
    <property type="match status" value="1"/>
</dbReference>
<dbReference type="Pfam" id="PF03366">
    <property type="entry name" value="YEATS"/>
    <property type="match status" value="1"/>
</dbReference>
<dbReference type="InterPro" id="IPR055129">
    <property type="entry name" value="YEATS_dom"/>
</dbReference>
<evidence type="ECO:0000259" key="5">
    <source>
        <dbReference type="PROSITE" id="PS51037"/>
    </source>
</evidence>
<dbReference type="GO" id="GO:0005634">
    <property type="term" value="C:nucleus"/>
    <property type="evidence" value="ECO:0007669"/>
    <property type="project" value="UniProtKB-SubCell"/>
</dbReference>
<keyword evidence="3 4" id="KW-0539">Nucleus</keyword>
<evidence type="ECO:0000256" key="1">
    <source>
        <dbReference type="ARBA" id="ARBA00023015"/>
    </source>
</evidence>
<protein>
    <recommendedName>
        <fullName evidence="5">YEATS domain-containing protein</fullName>
    </recommendedName>
</protein>
<dbReference type="Gene3D" id="2.60.40.1970">
    <property type="entry name" value="YEATS domain"/>
    <property type="match status" value="1"/>
</dbReference>
<name>A0AAV1HT77_9CHLO</name>
<evidence type="ECO:0000256" key="4">
    <source>
        <dbReference type="PROSITE-ProRule" id="PRU00376"/>
    </source>
</evidence>
<organism evidence="6 7">
    <name type="scientific">Coccomyxa viridis</name>
    <dbReference type="NCBI Taxonomy" id="1274662"/>
    <lineage>
        <taxon>Eukaryota</taxon>
        <taxon>Viridiplantae</taxon>
        <taxon>Chlorophyta</taxon>
        <taxon>core chlorophytes</taxon>
        <taxon>Trebouxiophyceae</taxon>
        <taxon>Trebouxiophyceae incertae sedis</taxon>
        <taxon>Coccomyxaceae</taxon>
        <taxon>Coccomyxa</taxon>
    </lineage>
</organism>
<keyword evidence="7" id="KW-1185">Reference proteome</keyword>
<evidence type="ECO:0000313" key="6">
    <source>
        <dbReference type="EMBL" id="CAK0734883.1"/>
    </source>
</evidence>
<evidence type="ECO:0000256" key="3">
    <source>
        <dbReference type="ARBA" id="ARBA00023242"/>
    </source>
</evidence>
<comment type="subcellular location">
    <subcellularLocation>
        <location evidence="4">Nucleus</location>
    </subcellularLocation>
</comment>
<dbReference type="InterPro" id="IPR005033">
    <property type="entry name" value="YEATS"/>
</dbReference>
<sequence length="209" mass="24019">MSTAERTFVGSRGETRLRHKEFVFPVVVGTCAFYLGKKATETQSHKWYLYLRGINNEDIGHVVKKAIFNLHPTFPTPQREVTAPPFEIEEHGWGEFEVNVVLHFADDSQEQPVEIYHKLKLYDEADPNNPSTKKPVLNEQYEELIFSEPVESFFNRVTNFQPGPVQSPSGIQAHFRHFAPEEDMQRITAARQRVALMCASVQRQAEMLA</sequence>
<accession>A0AAV1HT77</accession>
<comment type="caution">
    <text evidence="6">The sequence shown here is derived from an EMBL/GenBank/DDBJ whole genome shotgun (WGS) entry which is preliminary data.</text>
</comment>
<keyword evidence="1" id="KW-0805">Transcription regulation</keyword>
<feature type="domain" description="YEATS" evidence="5">
    <location>
        <begin position="16"/>
        <end position="160"/>
    </location>
</feature>
<evidence type="ECO:0000256" key="2">
    <source>
        <dbReference type="ARBA" id="ARBA00023163"/>
    </source>
</evidence>
<evidence type="ECO:0000313" key="7">
    <source>
        <dbReference type="Proteomes" id="UP001314263"/>
    </source>
</evidence>
<dbReference type="AlphaFoldDB" id="A0AAV1HT77"/>
<dbReference type="PROSITE" id="PS51037">
    <property type="entry name" value="YEATS"/>
    <property type="match status" value="1"/>
</dbReference>
<dbReference type="PANTHER" id="PTHR47573:SF1">
    <property type="entry name" value="PROTEIN AF-9 HOMOLOG"/>
    <property type="match status" value="1"/>
</dbReference>
<dbReference type="GO" id="GO:0006355">
    <property type="term" value="P:regulation of DNA-templated transcription"/>
    <property type="evidence" value="ECO:0007669"/>
    <property type="project" value="InterPro"/>
</dbReference>
<dbReference type="PANTHER" id="PTHR47573">
    <property type="entry name" value="PROTEIN AF-9 HOMOLOG"/>
    <property type="match status" value="1"/>
</dbReference>
<dbReference type="InterPro" id="IPR038704">
    <property type="entry name" value="YEAST_sf"/>
</dbReference>
<proteinExistence type="predicted"/>